<dbReference type="InterPro" id="IPR004370">
    <property type="entry name" value="4-OT-like_dom"/>
</dbReference>
<comment type="caution">
    <text evidence="3">The sequence shown here is derived from an EMBL/GenBank/DDBJ whole genome shotgun (WGS) entry which is preliminary data.</text>
</comment>
<keyword evidence="1" id="KW-0413">Isomerase</keyword>
<dbReference type="EMBL" id="NXLX01000008">
    <property type="protein sequence ID" value="RDU73891.1"/>
    <property type="molecule type" value="Genomic_DNA"/>
</dbReference>
<reference evidence="3 4" key="1">
    <citation type="submission" date="2018-04" db="EMBL/GenBank/DDBJ databases">
        <title>Novel Campyloabacter and Helicobacter Species and Strains.</title>
        <authorList>
            <person name="Mannion A.J."/>
            <person name="Shen Z."/>
            <person name="Fox J.G."/>
        </authorList>
    </citation>
    <scope>NUCLEOTIDE SEQUENCE [LARGE SCALE GENOMIC DNA]</scope>
    <source>
        <strain evidence="3 4">MIT 04-9362</strain>
    </source>
</reference>
<dbReference type="Gene3D" id="3.30.429.10">
    <property type="entry name" value="Macrophage Migration Inhibitory Factor"/>
    <property type="match status" value="1"/>
</dbReference>
<dbReference type="OrthoDB" id="9799841at2"/>
<dbReference type="GO" id="GO:0016853">
    <property type="term" value="F:isomerase activity"/>
    <property type="evidence" value="ECO:0007669"/>
    <property type="project" value="UniProtKB-KW"/>
</dbReference>
<protein>
    <submittedName>
        <fullName evidence="3">4-oxalocrotonate tautomerase</fullName>
    </submittedName>
</protein>
<gene>
    <name evidence="3" type="ORF">CQA57_04295</name>
</gene>
<dbReference type="Pfam" id="PF01361">
    <property type="entry name" value="Tautomerase"/>
    <property type="match status" value="1"/>
</dbReference>
<dbReference type="RefSeq" id="WP_115578999.1">
    <property type="nucleotide sequence ID" value="NZ_NXLX01000008.1"/>
</dbReference>
<accession>A0A3D8JAG4</accession>
<evidence type="ECO:0000313" key="4">
    <source>
        <dbReference type="Proteomes" id="UP000256695"/>
    </source>
</evidence>
<dbReference type="AlphaFoldDB" id="A0A3D8JAG4"/>
<evidence type="ECO:0000313" key="3">
    <source>
        <dbReference type="EMBL" id="RDU73891.1"/>
    </source>
</evidence>
<evidence type="ECO:0000256" key="1">
    <source>
        <dbReference type="ARBA" id="ARBA00023235"/>
    </source>
</evidence>
<evidence type="ECO:0000259" key="2">
    <source>
        <dbReference type="Pfam" id="PF01361"/>
    </source>
</evidence>
<dbReference type="InterPro" id="IPR014347">
    <property type="entry name" value="Tautomerase/MIF_sf"/>
</dbReference>
<dbReference type="SUPFAM" id="SSF55331">
    <property type="entry name" value="Tautomerase/MIF"/>
    <property type="match status" value="1"/>
</dbReference>
<sequence>MPYVDIRVAGKLNIEQKREIAKEVSETLERIAKKPKESVYISFSEFERESFAKGENILSDLDNKQK</sequence>
<keyword evidence="4" id="KW-1185">Reference proteome</keyword>
<name>A0A3D8JAG4_9HELI</name>
<organism evidence="3 4">
    <name type="scientific">Helicobacter anseris</name>
    <dbReference type="NCBI Taxonomy" id="375926"/>
    <lineage>
        <taxon>Bacteria</taxon>
        <taxon>Pseudomonadati</taxon>
        <taxon>Campylobacterota</taxon>
        <taxon>Epsilonproteobacteria</taxon>
        <taxon>Campylobacterales</taxon>
        <taxon>Helicobacteraceae</taxon>
        <taxon>Helicobacter</taxon>
    </lineage>
</organism>
<dbReference type="Proteomes" id="UP000256695">
    <property type="component" value="Unassembled WGS sequence"/>
</dbReference>
<feature type="domain" description="4-oxalocrotonate tautomerase-like" evidence="2">
    <location>
        <begin position="2"/>
        <end position="57"/>
    </location>
</feature>
<proteinExistence type="predicted"/>